<dbReference type="GO" id="GO:0004842">
    <property type="term" value="F:ubiquitin-protein transferase activity"/>
    <property type="evidence" value="ECO:0007669"/>
    <property type="project" value="TreeGrafter"/>
</dbReference>
<dbReference type="eggNOG" id="COG0666">
    <property type="taxonomic scope" value="Bacteria"/>
</dbReference>
<dbReference type="PROSITE" id="PS50088">
    <property type="entry name" value="ANK_REPEAT"/>
    <property type="match status" value="2"/>
</dbReference>
<dbReference type="RefSeq" id="WP_003295284.1">
    <property type="nucleotide sequence ID" value="NZ_KK020676.1"/>
</dbReference>
<reference evidence="5 6" key="1">
    <citation type="journal article" date="2013" name="Genome Announc.">
        <title>Draft Genome of the Nitrogen-Fixing Bacterium Pseudomonas stutzeri Strain KOS6 Isolated from Industrial Hydrocarbon Sludge.</title>
        <authorList>
            <person name="Grigoryeva T.V."/>
            <person name="Laikov A.V."/>
            <person name="Naumova R.P."/>
            <person name="Manolov A.I."/>
            <person name="Larin A.K."/>
            <person name="Karpova I.Y."/>
            <person name="Semashko T.A."/>
            <person name="Alexeev D.G."/>
            <person name="Kostryukova E.S."/>
            <person name="Muller R."/>
            <person name="Govorun V.M."/>
        </authorList>
    </citation>
    <scope>NUCLEOTIDE SEQUENCE [LARGE SCALE GENOMIC DNA]</scope>
    <source>
        <strain evidence="5 6">KOS6</strain>
    </source>
</reference>
<feature type="signal peptide" evidence="4">
    <location>
        <begin position="1"/>
        <end position="19"/>
    </location>
</feature>
<keyword evidence="4" id="KW-0732">Signal</keyword>
<evidence type="ECO:0000256" key="4">
    <source>
        <dbReference type="SAM" id="SignalP"/>
    </source>
</evidence>
<sequence>MKGLWLMAVLLLGSAAALADGPLANAADTPEAVQQQLRDYFFNAARFGDSEILDEFIQAGYDLNTADDKGYTALILAAYNGHGDTVERLLAAGADACAEDKRGNTALLGAIFKGELGIAKRLLATECDPNQRNNAGQTPAMYAALFQREALLEALRERGADLNAADPLGNSVQSLARGEIRTR</sequence>
<accession>A0A061JMD4</accession>
<evidence type="ECO:0000313" key="6">
    <source>
        <dbReference type="Proteomes" id="UP000026923"/>
    </source>
</evidence>
<evidence type="ECO:0000313" key="5">
    <source>
        <dbReference type="EMBL" id="EWC39525.1"/>
    </source>
</evidence>
<evidence type="ECO:0000256" key="2">
    <source>
        <dbReference type="ARBA" id="ARBA00023043"/>
    </source>
</evidence>
<proteinExistence type="predicted"/>
<organism evidence="5 6">
    <name type="scientific">Stutzerimonas stutzeri KOS6</name>
    <dbReference type="NCBI Taxonomy" id="1218352"/>
    <lineage>
        <taxon>Bacteria</taxon>
        <taxon>Pseudomonadati</taxon>
        <taxon>Pseudomonadota</taxon>
        <taxon>Gammaproteobacteria</taxon>
        <taxon>Pseudomonadales</taxon>
        <taxon>Pseudomonadaceae</taxon>
        <taxon>Stutzerimonas</taxon>
    </lineage>
</organism>
<dbReference type="Proteomes" id="UP000026923">
    <property type="component" value="Unassembled WGS sequence"/>
</dbReference>
<protein>
    <submittedName>
        <fullName evidence="5">Ankyrin</fullName>
    </submittedName>
</protein>
<dbReference type="PROSITE" id="PS50297">
    <property type="entry name" value="ANK_REP_REGION"/>
    <property type="match status" value="2"/>
</dbReference>
<name>A0A061JMD4_STUST</name>
<evidence type="ECO:0000256" key="1">
    <source>
        <dbReference type="ARBA" id="ARBA00022737"/>
    </source>
</evidence>
<evidence type="ECO:0000256" key="3">
    <source>
        <dbReference type="PROSITE-ProRule" id="PRU00023"/>
    </source>
</evidence>
<dbReference type="OrthoDB" id="307920at2"/>
<dbReference type="HOGENOM" id="CLU_000134_34_0_6"/>
<dbReference type="EMBL" id="AMCZ02000036">
    <property type="protein sequence ID" value="EWC39525.1"/>
    <property type="molecule type" value="Genomic_DNA"/>
</dbReference>
<feature type="chain" id="PRO_5001601867" evidence="4">
    <location>
        <begin position="20"/>
        <end position="183"/>
    </location>
</feature>
<dbReference type="InterPro" id="IPR002110">
    <property type="entry name" value="Ankyrin_rpt"/>
</dbReference>
<gene>
    <name evidence="5" type="ORF">B597_019750</name>
</gene>
<dbReference type="GO" id="GO:0085020">
    <property type="term" value="P:protein K6-linked ubiquitination"/>
    <property type="evidence" value="ECO:0007669"/>
    <property type="project" value="TreeGrafter"/>
</dbReference>
<dbReference type="PANTHER" id="PTHR24171">
    <property type="entry name" value="ANKYRIN REPEAT DOMAIN-CONTAINING PROTEIN 39-RELATED"/>
    <property type="match status" value="1"/>
</dbReference>
<feature type="repeat" description="ANK" evidence="3">
    <location>
        <begin position="135"/>
        <end position="167"/>
    </location>
</feature>
<dbReference type="InterPro" id="IPR036770">
    <property type="entry name" value="Ankyrin_rpt-contain_sf"/>
</dbReference>
<dbReference type="Gene3D" id="1.25.40.20">
    <property type="entry name" value="Ankyrin repeat-containing domain"/>
    <property type="match status" value="1"/>
</dbReference>
<dbReference type="AlphaFoldDB" id="A0A061JMD4"/>
<feature type="repeat" description="ANK" evidence="3">
    <location>
        <begin position="69"/>
        <end position="101"/>
    </location>
</feature>
<dbReference type="PANTHER" id="PTHR24171:SF8">
    <property type="entry name" value="BRCA1-ASSOCIATED RING DOMAIN PROTEIN 1"/>
    <property type="match status" value="1"/>
</dbReference>
<keyword evidence="2 3" id="KW-0040">ANK repeat</keyword>
<dbReference type="SMART" id="SM00248">
    <property type="entry name" value="ANK"/>
    <property type="match status" value="4"/>
</dbReference>
<dbReference type="Pfam" id="PF13606">
    <property type="entry name" value="Ank_3"/>
    <property type="match status" value="1"/>
</dbReference>
<comment type="caution">
    <text evidence="5">The sequence shown here is derived from an EMBL/GenBank/DDBJ whole genome shotgun (WGS) entry which is preliminary data.</text>
</comment>
<dbReference type="Pfam" id="PF12796">
    <property type="entry name" value="Ank_2"/>
    <property type="match status" value="1"/>
</dbReference>
<dbReference type="SUPFAM" id="SSF48403">
    <property type="entry name" value="Ankyrin repeat"/>
    <property type="match status" value="1"/>
</dbReference>
<keyword evidence="1" id="KW-0677">Repeat</keyword>